<evidence type="ECO:0000313" key="3">
    <source>
        <dbReference type="Proteomes" id="UP001341840"/>
    </source>
</evidence>
<keyword evidence="3" id="KW-1185">Reference proteome</keyword>
<organism evidence="2 3">
    <name type="scientific">Stylosanthes scabra</name>
    <dbReference type="NCBI Taxonomy" id="79078"/>
    <lineage>
        <taxon>Eukaryota</taxon>
        <taxon>Viridiplantae</taxon>
        <taxon>Streptophyta</taxon>
        <taxon>Embryophyta</taxon>
        <taxon>Tracheophyta</taxon>
        <taxon>Spermatophyta</taxon>
        <taxon>Magnoliopsida</taxon>
        <taxon>eudicotyledons</taxon>
        <taxon>Gunneridae</taxon>
        <taxon>Pentapetalae</taxon>
        <taxon>rosids</taxon>
        <taxon>fabids</taxon>
        <taxon>Fabales</taxon>
        <taxon>Fabaceae</taxon>
        <taxon>Papilionoideae</taxon>
        <taxon>50 kb inversion clade</taxon>
        <taxon>dalbergioids sensu lato</taxon>
        <taxon>Dalbergieae</taxon>
        <taxon>Pterocarpus clade</taxon>
        <taxon>Stylosanthes</taxon>
    </lineage>
</organism>
<dbReference type="EMBL" id="JASCZI010030804">
    <property type="protein sequence ID" value="MED6124878.1"/>
    <property type="molecule type" value="Genomic_DNA"/>
</dbReference>
<evidence type="ECO:0000313" key="2">
    <source>
        <dbReference type="EMBL" id="MED6124878.1"/>
    </source>
</evidence>
<accession>A0ABU6RM79</accession>
<gene>
    <name evidence="2" type="ORF">PIB30_063110</name>
</gene>
<proteinExistence type="predicted"/>
<feature type="region of interest" description="Disordered" evidence="1">
    <location>
        <begin position="1"/>
        <end position="22"/>
    </location>
</feature>
<dbReference type="Proteomes" id="UP001341840">
    <property type="component" value="Unassembled WGS sequence"/>
</dbReference>
<evidence type="ECO:0000256" key="1">
    <source>
        <dbReference type="SAM" id="MobiDB-lite"/>
    </source>
</evidence>
<sequence>MNKSNHNRYIKERPALPSGTSSKPYPISCIRRILESLFSETLLVHNHLSHKPPTFCLGTSGYAGSPNPSKAFLHRSSWS</sequence>
<comment type="caution">
    <text evidence="2">The sequence shown here is derived from an EMBL/GenBank/DDBJ whole genome shotgun (WGS) entry which is preliminary data.</text>
</comment>
<protein>
    <submittedName>
        <fullName evidence="2">Uncharacterized protein</fullName>
    </submittedName>
</protein>
<name>A0ABU6RM79_9FABA</name>
<reference evidence="2 3" key="1">
    <citation type="journal article" date="2023" name="Plants (Basel)">
        <title>Bridging the Gap: Combining Genomics and Transcriptomics Approaches to Understand Stylosanthes scabra, an Orphan Legume from the Brazilian Caatinga.</title>
        <authorList>
            <person name="Ferreira-Neto J.R.C."/>
            <person name="da Silva M.D."/>
            <person name="Binneck E."/>
            <person name="de Melo N.F."/>
            <person name="da Silva R.H."/>
            <person name="de Melo A.L.T.M."/>
            <person name="Pandolfi V."/>
            <person name="Bustamante F.O."/>
            <person name="Brasileiro-Vidal A.C."/>
            <person name="Benko-Iseppon A.M."/>
        </authorList>
    </citation>
    <scope>NUCLEOTIDE SEQUENCE [LARGE SCALE GENOMIC DNA]</scope>
    <source>
        <tissue evidence="2">Leaves</tissue>
    </source>
</reference>